<dbReference type="EMBL" id="CCBN010000013">
    <property type="protein sequence ID" value="CDO55936.1"/>
    <property type="molecule type" value="Genomic_DNA"/>
</dbReference>
<dbReference type="AlphaFoldDB" id="A0A0J9XEY1"/>
<feature type="compositionally biased region" description="Low complexity" evidence="1">
    <location>
        <begin position="141"/>
        <end position="159"/>
    </location>
</feature>
<feature type="compositionally biased region" description="Low complexity" evidence="1">
    <location>
        <begin position="905"/>
        <end position="927"/>
    </location>
</feature>
<feature type="compositionally biased region" description="Low complexity" evidence="1">
    <location>
        <begin position="525"/>
        <end position="541"/>
    </location>
</feature>
<dbReference type="PANTHER" id="PTHR12751:SF18">
    <property type="entry name" value="PHOSPHATASE AND ACTIN REGULATOR 1"/>
    <property type="match status" value="1"/>
</dbReference>
<feature type="compositionally biased region" description="Low complexity" evidence="1">
    <location>
        <begin position="355"/>
        <end position="383"/>
    </location>
</feature>
<feature type="compositionally biased region" description="Basic and acidic residues" evidence="1">
    <location>
        <begin position="746"/>
        <end position="755"/>
    </location>
</feature>
<feature type="compositionally biased region" description="Low complexity" evidence="1">
    <location>
        <begin position="451"/>
        <end position="464"/>
    </location>
</feature>
<feature type="compositionally biased region" description="Basic and acidic residues" evidence="1">
    <location>
        <begin position="881"/>
        <end position="895"/>
    </location>
</feature>
<feature type="region of interest" description="Disordered" evidence="1">
    <location>
        <begin position="258"/>
        <end position="467"/>
    </location>
</feature>
<dbReference type="GO" id="GO:0003779">
    <property type="term" value="F:actin binding"/>
    <property type="evidence" value="ECO:0007669"/>
    <property type="project" value="TreeGrafter"/>
</dbReference>
<feature type="region of interest" description="Disordered" evidence="1">
    <location>
        <begin position="789"/>
        <end position="818"/>
    </location>
</feature>
<feature type="compositionally biased region" description="Low complexity" evidence="1">
    <location>
        <begin position="197"/>
        <end position="246"/>
    </location>
</feature>
<dbReference type="STRING" id="1173061.A0A0J9XEY1"/>
<feature type="region of interest" description="Disordered" evidence="1">
    <location>
        <begin position="624"/>
        <end position="659"/>
    </location>
</feature>
<dbReference type="OrthoDB" id="5563016at2759"/>
<evidence type="ECO:0000313" key="3">
    <source>
        <dbReference type="Proteomes" id="UP000242525"/>
    </source>
</evidence>
<keyword evidence="3" id="KW-1185">Reference proteome</keyword>
<gene>
    <name evidence="2" type="ORF">BN980_GECA13s00472g</name>
</gene>
<feature type="region of interest" description="Disordered" evidence="1">
    <location>
        <begin position="881"/>
        <end position="927"/>
    </location>
</feature>
<reference evidence="2" key="1">
    <citation type="submission" date="2014-03" db="EMBL/GenBank/DDBJ databases">
        <authorList>
            <person name="Casaregola S."/>
        </authorList>
    </citation>
    <scope>NUCLEOTIDE SEQUENCE [LARGE SCALE GENOMIC DNA]</scope>
    <source>
        <strain evidence="2">CLIB 918</strain>
    </source>
</reference>
<feature type="compositionally biased region" description="Polar residues" evidence="1">
    <location>
        <begin position="394"/>
        <end position="404"/>
    </location>
</feature>
<proteinExistence type="predicted"/>
<name>A0A0J9XEY1_GEOCN</name>
<comment type="caution">
    <text evidence="2">The sequence shown here is derived from an EMBL/GenBank/DDBJ whole genome shotgun (WGS) entry which is preliminary data.</text>
</comment>
<organism evidence="2 3">
    <name type="scientific">Geotrichum candidum</name>
    <name type="common">Oospora lactis</name>
    <name type="synonym">Dipodascus geotrichum</name>
    <dbReference type="NCBI Taxonomy" id="1173061"/>
    <lineage>
        <taxon>Eukaryota</taxon>
        <taxon>Fungi</taxon>
        <taxon>Dikarya</taxon>
        <taxon>Ascomycota</taxon>
        <taxon>Saccharomycotina</taxon>
        <taxon>Dipodascomycetes</taxon>
        <taxon>Dipodascales</taxon>
        <taxon>Dipodascaceae</taxon>
        <taxon>Geotrichum</taxon>
    </lineage>
</organism>
<dbReference type="GO" id="GO:0030036">
    <property type="term" value="P:actin cytoskeleton organization"/>
    <property type="evidence" value="ECO:0007669"/>
    <property type="project" value="TreeGrafter"/>
</dbReference>
<feature type="region of interest" description="Disordered" evidence="1">
    <location>
        <begin position="746"/>
        <end position="776"/>
    </location>
</feature>
<feature type="region of interest" description="Disordered" evidence="1">
    <location>
        <begin position="131"/>
        <end position="246"/>
    </location>
</feature>
<feature type="compositionally biased region" description="Low complexity" evidence="1">
    <location>
        <begin position="648"/>
        <end position="657"/>
    </location>
</feature>
<feature type="compositionally biased region" description="Low complexity" evidence="1">
    <location>
        <begin position="258"/>
        <end position="271"/>
    </location>
</feature>
<evidence type="ECO:0000313" key="2">
    <source>
        <dbReference type="EMBL" id="CDO55936.1"/>
    </source>
</evidence>
<protein>
    <submittedName>
        <fullName evidence="2">Similar to Saccharomyces cerevisiae YNL233W BNI4 Targeting subunit for Glc7p protein phosphatase</fullName>
    </submittedName>
</protein>
<feature type="compositionally biased region" description="Polar residues" evidence="1">
    <location>
        <begin position="424"/>
        <end position="440"/>
    </location>
</feature>
<feature type="region of interest" description="Disordered" evidence="1">
    <location>
        <begin position="512"/>
        <end position="541"/>
    </location>
</feature>
<dbReference type="PANTHER" id="PTHR12751">
    <property type="entry name" value="PHOSPHATASE AND ACTIN REGULATOR PHACTR"/>
    <property type="match status" value="1"/>
</dbReference>
<evidence type="ECO:0000256" key="1">
    <source>
        <dbReference type="SAM" id="MobiDB-lite"/>
    </source>
</evidence>
<feature type="compositionally biased region" description="Polar residues" evidence="1">
    <location>
        <begin position="624"/>
        <end position="647"/>
    </location>
</feature>
<feature type="region of interest" description="Disordered" evidence="1">
    <location>
        <begin position="701"/>
        <end position="731"/>
    </location>
</feature>
<dbReference type="Proteomes" id="UP000242525">
    <property type="component" value="Unassembled WGS sequence"/>
</dbReference>
<feature type="compositionally biased region" description="Low complexity" evidence="1">
    <location>
        <begin position="278"/>
        <end position="309"/>
    </location>
</feature>
<accession>A0A0J9XEY1</accession>
<sequence>MAQVPSQSGNYYHQQHLPTRSITSSYYVPNNGSGHYLAANHIQQQPQQNNQYRVSSMYASSTPAPYMQYNNGSAKMNTYGATTPGYSNSYRPQSAFYMTDEPTSSFAASKGSLTSASSPSISSLNATSTISAPIKRTTQPRSRSYSASSSHQLNSSAVSTHSASQPSLVVAPAPDRYHRRKSIVALGNTPNHDHSQSASSISTTNTPTSTASSTSTSSSSAMSNPSPTTLATNTPISSSTNSIPNSPVLTEAYVQKQPLHQPQTHQPQTLPNSIYKHSTNAGSGSAFSTSSSSKKDYSSMSSISSFNSDVPKPTRKPVNSVKPNTGAKPFIASSVTPVPTMPPPLVLPSEIRRNSLATGGRSRSSSSSPAPTNSNTSTNPSSLHNHQPVPPSQNPYNNGSSANSAFRPAIPSTYSEYTGRPISTIINDSQSRSKSMTTASLGERAKLQTKPQGQPQVQQPVVQQKPEKISFGQKLKKAFSFGKKTSTEPKPKSERTFSLSFAKKSRSSTMNASVTPLYTGKKSGRSMTLSNMSSSNRTNTMTSTVAPTFEGFDSVFVDTHKKKSSRSKSHIDDDAMSLKSNASISSFATLKKMSKNLFNKNGIPSSSSHQSVAADNGLLDSIPKSTSVNSVPSIARTKVQSSSTQRLSSAPSSPVVVKAERPRSFSMGAVVAEDVTPSFSAQPPTPTRTDVESIVTDAASTIKVSTTSPDETPAAANEESDEDLNIADTVFPKNLDSETVETIRTSLDRTKSLERRRSRRSNRSNPSINSVENRSTQLDALDVQLVPQNAPVNNSSNSTTSPHSILKPSTTSSIPETEEEIPVIATRNRISLKPSPSISSIFDFGDSDFNLDLNFDFAPAAAAGLETEVKKYKSSLKSKPKDYSFTETKASDSKRGNKFYHPMYQPQSPGHSSQRSSSSNSNHTHTGVTFSPRIIIYETYDPLEYDRHAEPATCNRITPLLAQQIKEELNTLKMEMEVHADSRIYTHFF</sequence>
<feature type="compositionally biased region" description="Polar residues" evidence="1">
    <location>
        <begin position="701"/>
        <end position="710"/>
    </location>
</feature>